<dbReference type="Pfam" id="PF04515">
    <property type="entry name" value="Choline_transpo"/>
    <property type="match status" value="1"/>
</dbReference>
<name>A0ABY2GQP2_9HYPO</name>
<evidence type="ECO:0000256" key="5">
    <source>
        <dbReference type="ARBA" id="ARBA00022692"/>
    </source>
</evidence>
<evidence type="ECO:0000256" key="9">
    <source>
        <dbReference type="SAM" id="Phobius"/>
    </source>
</evidence>
<keyword evidence="6 9" id="KW-1133">Transmembrane helix</keyword>
<keyword evidence="5 9" id="KW-0812">Transmembrane</keyword>
<evidence type="ECO:0000256" key="4">
    <source>
        <dbReference type="ARBA" id="ARBA00015388"/>
    </source>
</evidence>
<dbReference type="InterPro" id="IPR036705">
    <property type="entry name" value="Ribosyl_crysJ1_sf"/>
</dbReference>
<feature type="transmembrane region" description="Helical" evidence="9">
    <location>
        <begin position="859"/>
        <end position="880"/>
    </location>
</feature>
<feature type="transmembrane region" description="Helical" evidence="9">
    <location>
        <begin position="1005"/>
        <end position="1024"/>
    </location>
</feature>
<dbReference type="Gene3D" id="1.10.4080.10">
    <property type="entry name" value="ADP-ribosylation/Crystallin J1"/>
    <property type="match status" value="1"/>
</dbReference>
<dbReference type="Pfam" id="PF03747">
    <property type="entry name" value="ADP_ribosyl_GH"/>
    <property type="match status" value="1"/>
</dbReference>
<feature type="transmembrane region" description="Helical" evidence="9">
    <location>
        <begin position="887"/>
        <end position="908"/>
    </location>
</feature>
<protein>
    <recommendedName>
        <fullName evidence="4">Protein PNS1</fullName>
    </recommendedName>
</protein>
<evidence type="ECO:0000313" key="11">
    <source>
        <dbReference type="Proteomes" id="UP001642720"/>
    </source>
</evidence>
<proteinExistence type="inferred from homology"/>
<feature type="transmembrane region" description="Helical" evidence="9">
    <location>
        <begin position="1156"/>
        <end position="1185"/>
    </location>
</feature>
<evidence type="ECO:0000256" key="1">
    <source>
        <dbReference type="ARBA" id="ARBA00002957"/>
    </source>
</evidence>
<feature type="transmembrane region" description="Helical" evidence="9">
    <location>
        <begin position="1058"/>
        <end position="1079"/>
    </location>
</feature>
<feature type="transmembrane region" description="Helical" evidence="9">
    <location>
        <begin position="1099"/>
        <end position="1119"/>
    </location>
</feature>
<comment type="caution">
    <text evidence="10">The sequence shown here is derived from an EMBL/GenBank/DDBJ whole genome shotgun (WGS) entry which is preliminary data.</text>
</comment>
<feature type="transmembrane region" description="Helical" evidence="9">
    <location>
        <begin position="914"/>
        <end position="933"/>
    </location>
</feature>
<dbReference type="EMBL" id="PPTA01000022">
    <property type="protein sequence ID" value="TFA98236.1"/>
    <property type="molecule type" value="Genomic_DNA"/>
</dbReference>
<comment type="subcellular location">
    <subcellularLocation>
        <location evidence="2">Cell membrane</location>
        <topology evidence="2">Multi-pass membrane protein</topology>
    </subcellularLocation>
</comment>
<dbReference type="GeneID" id="300581538"/>
<feature type="region of interest" description="Disordered" evidence="8">
    <location>
        <begin position="714"/>
        <end position="733"/>
    </location>
</feature>
<feature type="compositionally biased region" description="Pro residues" evidence="8">
    <location>
        <begin position="778"/>
        <end position="790"/>
    </location>
</feature>
<dbReference type="PANTHER" id="PTHR12385">
    <property type="entry name" value="CHOLINE TRANSPORTER-LIKE (SLC FAMILY 44)"/>
    <property type="match status" value="1"/>
</dbReference>
<evidence type="ECO:0000256" key="8">
    <source>
        <dbReference type="SAM" id="MobiDB-lite"/>
    </source>
</evidence>
<dbReference type="PANTHER" id="PTHR12385:SF4">
    <property type="entry name" value="PROTEIN PNS1"/>
    <property type="match status" value="1"/>
</dbReference>
<feature type="transmembrane region" description="Helical" evidence="9">
    <location>
        <begin position="1197"/>
        <end position="1217"/>
    </location>
</feature>
<gene>
    <name evidence="10" type="ORF">CCMA1212_010033</name>
</gene>
<dbReference type="InterPro" id="IPR005502">
    <property type="entry name" value="Ribosyl_crysJ1"/>
</dbReference>
<feature type="transmembrane region" description="Helical" evidence="9">
    <location>
        <begin position="954"/>
        <end position="985"/>
    </location>
</feature>
<accession>A0ABY2GQP2</accession>
<comment type="function">
    <text evidence="1">Probably involved in transport through the plasma membrane.</text>
</comment>
<dbReference type="RefSeq" id="XP_073554438.1">
    <property type="nucleotide sequence ID" value="XM_073707088.1"/>
</dbReference>
<keyword evidence="11" id="KW-1185">Reference proteome</keyword>
<dbReference type="InterPro" id="IPR007603">
    <property type="entry name" value="Choline_transptr-like"/>
</dbReference>
<evidence type="ECO:0000313" key="10">
    <source>
        <dbReference type="EMBL" id="TFA98236.1"/>
    </source>
</evidence>
<evidence type="ECO:0000256" key="6">
    <source>
        <dbReference type="ARBA" id="ARBA00022989"/>
    </source>
</evidence>
<evidence type="ECO:0000256" key="2">
    <source>
        <dbReference type="ARBA" id="ARBA00004651"/>
    </source>
</evidence>
<feature type="transmembrane region" description="Helical" evidence="9">
    <location>
        <begin position="812"/>
        <end position="833"/>
    </location>
</feature>
<feature type="region of interest" description="Disordered" evidence="8">
    <location>
        <begin position="738"/>
        <end position="790"/>
    </location>
</feature>
<dbReference type="SUPFAM" id="SSF101478">
    <property type="entry name" value="ADP-ribosylglycohydrolase"/>
    <property type="match status" value="1"/>
</dbReference>
<feature type="compositionally biased region" description="Low complexity" evidence="8">
    <location>
        <begin position="717"/>
        <end position="733"/>
    </location>
</feature>
<sequence length="1262" mass="139300">MSTIPDDYLERVYAGVLGKLIGVYVGRPFEGWTHQQIVEELGHIRGYVHEKVGDPLVVTDDDVSGTFQFVRALEEHGYSPDISSEQIGKTWLNNVIEDRTIFWWGGRGMSTEHTAFLNLKRGIPAPLSGAIQTNGKTVAEQIGAQIFIDGWAMVAPGNPKLAAKLARAAASVSHDGEAVYAAQLWAAMEAEAFVSRDINHLLDVGLSFIPETSLVAHVIGKVRTWVAEDRDWTKTRQRIEDEFGYDKFHGICHVIPNHAIMIMTVLYASDDFDEAMHIVNTCGWDTDCNSGNVGCLVALMLGLSAFDGPYDWRGPLADRALISSADGGYSINNAARISYDIANIGRRLAGREELEPPKGGAQFHFSLPGSTQGFQLAWTSDADQGASATLQQRVDNLHGPGLAVDVESLDQGQGQLEILTQTFTPKEVLQMKTYELMASPLVYPGQTVTAKIRANGVGEVVVGLRLKVYSRNDDLVTVDGPFRVLRPGEESPLTWTIPDEMDSQPIQKIGIAISSGTSNSFRGTVWLDSLSWTGVPNMVIRPPLQKPCEFWHRAWVNGVDKFSSWAFIIAQGQGEGIIVHGTREWDNYSVTVPNFMVKFGAPAGLAIRVQGLNRYYGVFFTGDKKIALVKALDERRIELASTEFPWELDRKYRVTLTACGSSIRARVDDAELQAVVGQYGGGGIGLVAADGSLTRRTPQSAIAAIIMMGEAEKYRQGDPQQQFQNPGQGQYQYQNQNQAPYSQGYGNNNGYTPGAPPYNPAYNSNQQPLNGQYQDHPYGPPPPYSFNPPQPNDEKYSFNDAFMLEKPKYNDWWAGLLFLLAFAGFVAVSGIAIHGYNSGFHGDGIYADLNSFSLNSNTIILFAFCLVIAFVFSYGYVWLARIFPKQFIWITGILNLAWALGTAIFYLIKGYWSAGIVFLIFAAFLIFAFWTWIGRIPFSALMLKTSIDVSKRHGHVYIVSLIGGLVATALAAWFSVTLVAIYVAYEPSPDNPRCSVSGNNCSHGKVIGLVVYITFAMFWISEWLKNTVHTIIAGVYGSWYFSPHNFPRKATRGAAKRALTYSFGSICFGSLIVAFIQFLKQVCSVARSQGANEGGVGGWVAYAIFCILTCLISIIEWVVQFVNRYAFCHIALYGKAYIASAKDTWRMIKDRGIDALINDCLVGPVLSFGAIFIGYACALLAYLYLLETDPPYNRDGGFTAVIMAYAFLIGFQIAHIFTTPLGSGIDTIFVAAGWDPQVMMRDHPELYQEMVRVYPRVQQAIR</sequence>
<evidence type="ECO:0000256" key="3">
    <source>
        <dbReference type="ARBA" id="ARBA00007168"/>
    </source>
</evidence>
<evidence type="ECO:0000256" key="7">
    <source>
        <dbReference type="ARBA" id="ARBA00023136"/>
    </source>
</evidence>
<dbReference type="Proteomes" id="UP001642720">
    <property type="component" value="Unassembled WGS sequence"/>
</dbReference>
<dbReference type="Gene3D" id="2.60.120.560">
    <property type="entry name" value="Exo-inulinase, domain 1"/>
    <property type="match status" value="1"/>
</dbReference>
<reference evidence="10 11" key="1">
    <citation type="submission" date="2018-01" db="EMBL/GenBank/DDBJ databases">
        <title>Genome characterization of the sugarcane-associated fungus Trichoderma ghanense CCMA-1212 and their application in lignocelulose bioconversion.</title>
        <authorList>
            <person name="Steindorff A.S."/>
            <person name="Mendes T.D."/>
            <person name="Vilela E.S.D."/>
            <person name="Rodrigues D.S."/>
            <person name="Formighieri E.F."/>
            <person name="Melo I.S."/>
            <person name="Favaro L.C.L."/>
        </authorList>
    </citation>
    <scope>NUCLEOTIDE SEQUENCE [LARGE SCALE GENOMIC DNA]</scope>
    <source>
        <strain evidence="10 11">CCMA-1212</strain>
    </source>
</reference>
<feature type="compositionally biased region" description="Polar residues" evidence="8">
    <location>
        <begin position="761"/>
        <end position="771"/>
    </location>
</feature>
<comment type="similarity">
    <text evidence="3">Belongs to the CTL (choline transporter-like) family.</text>
</comment>
<keyword evidence="7 9" id="KW-0472">Membrane</keyword>
<organism evidence="10 11">
    <name type="scientific">Trichoderma ghanense</name>
    <dbReference type="NCBI Taxonomy" id="65468"/>
    <lineage>
        <taxon>Eukaryota</taxon>
        <taxon>Fungi</taxon>
        <taxon>Dikarya</taxon>
        <taxon>Ascomycota</taxon>
        <taxon>Pezizomycotina</taxon>
        <taxon>Sordariomycetes</taxon>
        <taxon>Hypocreomycetidae</taxon>
        <taxon>Hypocreales</taxon>
        <taxon>Hypocreaceae</taxon>
        <taxon>Trichoderma</taxon>
    </lineage>
</organism>